<evidence type="ECO:0000259" key="6">
    <source>
        <dbReference type="PROSITE" id="PS50195"/>
    </source>
</evidence>
<dbReference type="STRING" id="1156394.T0PU94"/>
<dbReference type="GeneID" id="19957058"/>
<dbReference type="PROSITE" id="PS50195">
    <property type="entry name" value="PX"/>
    <property type="match status" value="1"/>
</dbReference>
<dbReference type="PROSITE" id="PS50089">
    <property type="entry name" value="ZF_RING_2"/>
    <property type="match status" value="1"/>
</dbReference>
<dbReference type="PANTHER" id="PTHR22765">
    <property type="entry name" value="RING FINGER AND PROTEASE ASSOCIATED DOMAIN-CONTAINING"/>
    <property type="match status" value="1"/>
</dbReference>
<dbReference type="OrthoDB" id="73902at2759"/>
<protein>
    <recommendedName>
        <fullName evidence="9">RING-type domain-containing protein</fullName>
    </recommendedName>
</protein>
<dbReference type="GO" id="GO:0006511">
    <property type="term" value="P:ubiquitin-dependent protein catabolic process"/>
    <property type="evidence" value="ECO:0007669"/>
    <property type="project" value="TreeGrafter"/>
</dbReference>
<dbReference type="SUPFAM" id="SSF64268">
    <property type="entry name" value="PX domain"/>
    <property type="match status" value="1"/>
</dbReference>
<evidence type="ECO:0000313" key="8">
    <source>
        <dbReference type="Proteomes" id="UP000030762"/>
    </source>
</evidence>
<keyword evidence="1" id="KW-0479">Metal-binding</keyword>
<dbReference type="eggNOG" id="KOG0800">
    <property type="taxonomic scope" value="Eukaryota"/>
</dbReference>
<keyword evidence="3" id="KW-0862">Zinc</keyword>
<gene>
    <name evidence="7" type="ORF">SDRG_16331</name>
</gene>
<reference evidence="7 8" key="1">
    <citation type="submission" date="2012-04" db="EMBL/GenBank/DDBJ databases">
        <title>The Genome Sequence of Saprolegnia declina VS20.</title>
        <authorList>
            <consortium name="The Broad Institute Genome Sequencing Platform"/>
            <person name="Russ C."/>
            <person name="Nusbaum C."/>
            <person name="Tyler B."/>
            <person name="van West P."/>
            <person name="Dieguez-Uribeondo J."/>
            <person name="de Bruijn I."/>
            <person name="Tripathy S."/>
            <person name="Jiang R."/>
            <person name="Young S.K."/>
            <person name="Zeng Q."/>
            <person name="Gargeya S."/>
            <person name="Fitzgerald M."/>
            <person name="Haas B."/>
            <person name="Abouelleil A."/>
            <person name="Alvarado L."/>
            <person name="Arachchi H.M."/>
            <person name="Berlin A."/>
            <person name="Chapman S.B."/>
            <person name="Goldberg J."/>
            <person name="Griggs A."/>
            <person name="Gujja S."/>
            <person name="Hansen M."/>
            <person name="Howarth C."/>
            <person name="Imamovic A."/>
            <person name="Larimer J."/>
            <person name="McCowen C."/>
            <person name="Montmayeur A."/>
            <person name="Murphy C."/>
            <person name="Neiman D."/>
            <person name="Pearson M."/>
            <person name="Priest M."/>
            <person name="Roberts A."/>
            <person name="Saif S."/>
            <person name="Shea T."/>
            <person name="Sisk P."/>
            <person name="Sykes S."/>
            <person name="Wortman J."/>
            <person name="Nusbaum C."/>
            <person name="Birren B."/>
        </authorList>
    </citation>
    <scope>NUCLEOTIDE SEQUENCE [LARGE SCALE GENOMIC DNA]</scope>
    <source>
        <strain evidence="7 8">VS20</strain>
    </source>
</reference>
<dbReference type="SUPFAM" id="SSF57850">
    <property type="entry name" value="RING/U-box"/>
    <property type="match status" value="1"/>
</dbReference>
<name>T0PU94_SAPDV</name>
<feature type="domain" description="RING-type" evidence="5">
    <location>
        <begin position="167"/>
        <end position="214"/>
    </location>
</feature>
<dbReference type="InterPro" id="IPR001841">
    <property type="entry name" value="Znf_RING"/>
</dbReference>
<organism evidence="7 8">
    <name type="scientific">Saprolegnia diclina (strain VS20)</name>
    <dbReference type="NCBI Taxonomy" id="1156394"/>
    <lineage>
        <taxon>Eukaryota</taxon>
        <taxon>Sar</taxon>
        <taxon>Stramenopiles</taxon>
        <taxon>Oomycota</taxon>
        <taxon>Saprolegniomycetes</taxon>
        <taxon>Saprolegniales</taxon>
        <taxon>Saprolegniaceae</taxon>
        <taxon>Saprolegnia</taxon>
    </lineage>
</organism>
<dbReference type="Proteomes" id="UP000030762">
    <property type="component" value="Unassembled WGS sequence"/>
</dbReference>
<evidence type="ECO:0000256" key="4">
    <source>
        <dbReference type="PROSITE-ProRule" id="PRU00175"/>
    </source>
</evidence>
<evidence type="ECO:0000259" key="5">
    <source>
        <dbReference type="PROSITE" id="PS50089"/>
    </source>
</evidence>
<accession>T0PU94</accession>
<dbReference type="EMBL" id="JH767254">
    <property type="protein sequence ID" value="EQC25816.1"/>
    <property type="molecule type" value="Genomic_DNA"/>
</dbReference>
<dbReference type="Pfam" id="PF00787">
    <property type="entry name" value="PX"/>
    <property type="match status" value="1"/>
</dbReference>
<dbReference type="SMART" id="SM00744">
    <property type="entry name" value="RINGv"/>
    <property type="match status" value="1"/>
</dbReference>
<dbReference type="InterPro" id="IPR011016">
    <property type="entry name" value="Znf_RING-CH"/>
</dbReference>
<dbReference type="VEuPathDB" id="FungiDB:SDRG_16331"/>
<dbReference type="GO" id="GO:0008270">
    <property type="term" value="F:zinc ion binding"/>
    <property type="evidence" value="ECO:0007669"/>
    <property type="project" value="UniProtKB-KW"/>
</dbReference>
<proteinExistence type="predicted"/>
<dbReference type="OMA" id="CRTRATH"/>
<dbReference type="Gene3D" id="3.30.40.10">
    <property type="entry name" value="Zinc/RING finger domain, C3HC4 (zinc finger)"/>
    <property type="match status" value="1"/>
</dbReference>
<evidence type="ECO:0000256" key="2">
    <source>
        <dbReference type="ARBA" id="ARBA00022771"/>
    </source>
</evidence>
<dbReference type="GO" id="GO:0061630">
    <property type="term" value="F:ubiquitin protein ligase activity"/>
    <property type="evidence" value="ECO:0007669"/>
    <property type="project" value="TreeGrafter"/>
</dbReference>
<dbReference type="SMART" id="SM00184">
    <property type="entry name" value="RING"/>
    <property type="match status" value="1"/>
</dbReference>
<sequence length="223" mass="24531">MATTRVHVRALNVMAPTSDKLSVGSEAFTIYVLVVACPETRAWWMLQKRYSQFRALRSELAVAQRAVKAKVPVLAAAIAHALDTPFPRKHLMLTTDCLVVINQRKRGLQHFAGHLVALRALCLHWKSHDDDDKVRQLVQKTGALLTDFLHAPPVDGPAPTGTDALDCSICLEQSSGDDETKTPQLALVMPCGHAFHDACLVKWFETDCSCPLCRTRATHGTVA</sequence>
<dbReference type="RefSeq" id="XP_008620758.1">
    <property type="nucleotide sequence ID" value="XM_008622536.1"/>
</dbReference>
<dbReference type="Pfam" id="PF13639">
    <property type="entry name" value="zf-RING_2"/>
    <property type="match status" value="1"/>
</dbReference>
<dbReference type="AlphaFoldDB" id="T0PU94"/>
<dbReference type="InterPro" id="IPR051826">
    <property type="entry name" value="E3_ubiquitin-ligase_domain"/>
</dbReference>
<evidence type="ECO:0000256" key="3">
    <source>
        <dbReference type="ARBA" id="ARBA00022833"/>
    </source>
</evidence>
<dbReference type="Gene3D" id="3.30.1520.10">
    <property type="entry name" value="Phox-like domain"/>
    <property type="match status" value="1"/>
</dbReference>
<dbReference type="CDD" id="cd06093">
    <property type="entry name" value="PX_domain"/>
    <property type="match status" value="1"/>
</dbReference>
<evidence type="ECO:0008006" key="9">
    <source>
        <dbReference type="Google" id="ProtNLM"/>
    </source>
</evidence>
<dbReference type="InParanoid" id="T0PU94"/>
<dbReference type="InterPro" id="IPR036871">
    <property type="entry name" value="PX_dom_sf"/>
</dbReference>
<keyword evidence="2 4" id="KW-0863">Zinc-finger</keyword>
<evidence type="ECO:0000256" key="1">
    <source>
        <dbReference type="ARBA" id="ARBA00022723"/>
    </source>
</evidence>
<dbReference type="InterPro" id="IPR001683">
    <property type="entry name" value="PX_dom"/>
</dbReference>
<dbReference type="GO" id="GO:0035091">
    <property type="term" value="F:phosphatidylinositol binding"/>
    <property type="evidence" value="ECO:0007669"/>
    <property type="project" value="InterPro"/>
</dbReference>
<evidence type="ECO:0000313" key="7">
    <source>
        <dbReference type="EMBL" id="EQC25816.1"/>
    </source>
</evidence>
<dbReference type="InterPro" id="IPR013083">
    <property type="entry name" value="Znf_RING/FYVE/PHD"/>
</dbReference>
<feature type="domain" description="PX" evidence="6">
    <location>
        <begin position="9"/>
        <end position="155"/>
    </location>
</feature>
<keyword evidence="8" id="KW-1185">Reference proteome</keyword>